<evidence type="ECO:0000313" key="5">
    <source>
        <dbReference type="EMBL" id="AEI40069.1"/>
    </source>
</evidence>
<accession>F8FMI6</accession>
<evidence type="ECO:0000313" key="6">
    <source>
        <dbReference type="Proteomes" id="UP000006620"/>
    </source>
</evidence>
<dbReference type="PROSITE" id="PS50995">
    <property type="entry name" value="HTH_MARR_2"/>
    <property type="match status" value="1"/>
</dbReference>
<keyword evidence="1" id="KW-0805">Transcription regulation</keyword>
<dbReference type="SMART" id="SM00347">
    <property type="entry name" value="HTH_MARR"/>
    <property type="match status" value="1"/>
</dbReference>
<dbReference type="SUPFAM" id="SSF46785">
    <property type="entry name" value="Winged helix' DNA-binding domain"/>
    <property type="match status" value="1"/>
</dbReference>
<dbReference type="PRINTS" id="PR00598">
    <property type="entry name" value="HTHMARR"/>
</dbReference>
<dbReference type="RefSeq" id="WP_013915231.1">
    <property type="nucleotide sequence ID" value="NC_015690.1"/>
</dbReference>
<dbReference type="PANTHER" id="PTHR42756:SF1">
    <property type="entry name" value="TRANSCRIPTIONAL REPRESSOR OF EMRAB OPERON"/>
    <property type="match status" value="1"/>
</dbReference>
<dbReference type="PATRIC" id="fig|1036673.3.peg.1328"/>
<protein>
    <submittedName>
        <fullName evidence="5">Transcriptional regulator</fullName>
    </submittedName>
</protein>
<evidence type="ECO:0000259" key="4">
    <source>
        <dbReference type="PROSITE" id="PS50995"/>
    </source>
</evidence>
<evidence type="ECO:0000256" key="1">
    <source>
        <dbReference type="ARBA" id="ARBA00023015"/>
    </source>
</evidence>
<organism evidence="5 6">
    <name type="scientific">Paenibacillus mucilaginosus (strain KNP414)</name>
    <dbReference type="NCBI Taxonomy" id="1036673"/>
    <lineage>
        <taxon>Bacteria</taxon>
        <taxon>Bacillati</taxon>
        <taxon>Bacillota</taxon>
        <taxon>Bacilli</taxon>
        <taxon>Bacillales</taxon>
        <taxon>Paenibacillaceae</taxon>
        <taxon>Paenibacillus</taxon>
    </lineage>
</organism>
<feature type="domain" description="HTH marR-type" evidence="4">
    <location>
        <begin position="4"/>
        <end position="139"/>
    </location>
</feature>
<sequence>MSDRQDNLYELESTFRLLFRKIRTSWTRFEEQGVSASQAVILEKLEAEGPLKVSQIAEMLYITSGAVTSLSDKLISGGFASRTRSEEDRRVVMMEITDKGREVLESLHRHRSEVVECFFGRLPKEDVDHLNRIFKQILEDSESTS</sequence>
<dbReference type="HOGENOM" id="CLU_083287_27_4_9"/>
<proteinExistence type="predicted"/>
<name>F8FMI6_PAEMK</name>
<dbReference type="InterPro" id="IPR036390">
    <property type="entry name" value="WH_DNA-bd_sf"/>
</dbReference>
<dbReference type="AlphaFoldDB" id="F8FMI6"/>
<dbReference type="KEGG" id="pms:KNP414_01505"/>
<dbReference type="Proteomes" id="UP000006620">
    <property type="component" value="Chromosome"/>
</dbReference>
<dbReference type="GO" id="GO:0003700">
    <property type="term" value="F:DNA-binding transcription factor activity"/>
    <property type="evidence" value="ECO:0007669"/>
    <property type="project" value="InterPro"/>
</dbReference>
<evidence type="ECO:0000256" key="2">
    <source>
        <dbReference type="ARBA" id="ARBA00023125"/>
    </source>
</evidence>
<dbReference type="InterPro" id="IPR000835">
    <property type="entry name" value="HTH_MarR-typ"/>
</dbReference>
<dbReference type="PANTHER" id="PTHR42756">
    <property type="entry name" value="TRANSCRIPTIONAL REGULATOR, MARR"/>
    <property type="match status" value="1"/>
</dbReference>
<dbReference type="Gene3D" id="1.10.10.10">
    <property type="entry name" value="Winged helix-like DNA-binding domain superfamily/Winged helix DNA-binding domain"/>
    <property type="match status" value="1"/>
</dbReference>
<reference evidence="6" key="1">
    <citation type="submission" date="2011-06" db="EMBL/GenBank/DDBJ databases">
        <title>Complete genome sequence of Paenibacillus mucilaginosus KNP414.</title>
        <authorList>
            <person name="Wang J."/>
            <person name="Hu S."/>
            <person name="Hu X."/>
            <person name="Zhang B."/>
            <person name="Dong D."/>
            <person name="Zhang S."/>
            <person name="Zhao K."/>
            <person name="Wu D."/>
        </authorList>
    </citation>
    <scope>NUCLEOTIDE SEQUENCE [LARGE SCALE GENOMIC DNA]</scope>
    <source>
        <strain evidence="6">KNP414</strain>
    </source>
</reference>
<dbReference type="Pfam" id="PF01047">
    <property type="entry name" value="MarR"/>
    <property type="match status" value="1"/>
</dbReference>
<dbReference type="GO" id="GO:0003677">
    <property type="term" value="F:DNA binding"/>
    <property type="evidence" value="ECO:0007669"/>
    <property type="project" value="UniProtKB-KW"/>
</dbReference>
<dbReference type="EMBL" id="CP002869">
    <property type="protein sequence ID" value="AEI40069.1"/>
    <property type="molecule type" value="Genomic_DNA"/>
</dbReference>
<evidence type="ECO:0000256" key="3">
    <source>
        <dbReference type="ARBA" id="ARBA00023163"/>
    </source>
</evidence>
<keyword evidence="3" id="KW-0804">Transcription</keyword>
<dbReference type="InterPro" id="IPR036388">
    <property type="entry name" value="WH-like_DNA-bd_sf"/>
</dbReference>
<reference evidence="5 6" key="2">
    <citation type="journal article" date="2013" name="Genome Announc.">
        <title>Genome Sequence of Growth-Improving Paenibacillus mucilaginosus Strain KNP414.</title>
        <authorList>
            <person name="Lu J.J."/>
            <person name="Wang J.F."/>
            <person name="Hu X.F."/>
        </authorList>
    </citation>
    <scope>NUCLEOTIDE SEQUENCE [LARGE SCALE GENOMIC DNA]</scope>
    <source>
        <strain evidence="5 6">KNP414</strain>
    </source>
</reference>
<gene>
    <name evidence="5" type="ordered locus">KNP414_01505</name>
</gene>
<keyword evidence="2" id="KW-0238">DNA-binding</keyword>